<evidence type="ECO:0000313" key="8">
    <source>
        <dbReference type="Proteomes" id="UP001162891"/>
    </source>
</evidence>
<evidence type="ECO:0000256" key="2">
    <source>
        <dbReference type="ARBA" id="ARBA00022438"/>
    </source>
</evidence>
<evidence type="ECO:0000256" key="5">
    <source>
        <dbReference type="ARBA" id="ARBA00022801"/>
    </source>
</evidence>
<evidence type="ECO:0000256" key="6">
    <source>
        <dbReference type="RuleBase" id="RU366067"/>
    </source>
</evidence>
<evidence type="ECO:0000256" key="4">
    <source>
        <dbReference type="ARBA" id="ARBA00022729"/>
    </source>
</evidence>
<proteinExistence type="inferred from homology"/>
<evidence type="ECO:0000313" key="7">
    <source>
        <dbReference type="EMBL" id="BDG04906.1"/>
    </source>
</evidence>
<keyword evidence="8" id="KW-1185">Reference proteome</keyword>
<dbReference type="InterPro" id="IPR009003">
    <property type="entry name" value="Peptidase_S1_PA"/>
</dbReference>
<evidence type="ECO:0000256" key="3">
    <source>
        <dbReference type="ARBA" id="ARBA00022670"/>
    </source>
</evidence>
<dbReference type="Proteomes" id="UP001162891">
    <property type="component" value="Chromosome"/>
</dbReference>
<keyword evidence="6" id="KW-0720">Serine protease</keyword>
<dbReference type="RefSeq" id="WP_248353420.1">
    <property type="nucleotide sequence ID" value="NZ_AP025591.1"/>
</dbReference>
<feature type="chain" id="PRO_5044990528" description="Dipeptidyl-peptidase" evidence="6">
    <location>
        <begin position="19"/>
        <end position="701"/>
    </location>
</feature>
<dbReference type="EMBL" id="AP025591">
    <property type="protein sequence ID" value="BDG04906.1"/>
    <property type="molecule type" value="Genomic_DNA"/>
</dbReference>
<comment type="function">
    <text evidence="6">Catalyzes the removal of dipeptides from the N-terminus of oligopeptides.</text>
</comment>
<dbReference type="SUPFAM" id="SSF50494">
    <property type="entry name" value="Trypsin-like serine proteases"/>
    <property type="match status" value="1"/>
</dbReference>
<dbReference type="InterPro" id="IPR043504">
    <property type="entry name" value="Peptidase_S1_PA_chymotrypsin"/>
</dbReference>
<feature type="signal peptide" evidence="6">
    <location>
        <begin position="1"/>
        <end position="18"/>
    </location>
</feature>
<protein>
    <recommendedName>
        <fullName evidence="6">Dipeptidyl-peptidase</fullName>
        <ecNumber evidence="6">3.4.14.-</ecNumber>
    </recommendedName>
</protein>
<keyword evidence="2 6" id="KW-0031">Aminopeptidase</keyword>
<name>A0ABN6MWF6_9BACT</name>
<comment type="similarity">
    <text evidence="1 6">Belongs to the peptidase S46 family.</text>
</comment>
<accession>A0ABN6MWF6</accession>
<keyword evidence="5 6" id="KW-0378">Hydrolase</keyword>
<dbReference type="InterPro" id="IPR019500">
    <property type="entry name" value="Pep_S46"/>
</dbReference>
<dbReference type="Pfam" id="PF10459">
    <property type="entry name" value="Peptidase_S46"/>
    <property type="match status" value="1"/>
</dbReference>
<keyword evidence="3 6" id="KW-0645">Protease</keyword>
<dbReference type="PANTHER" id="PTHR38469">
    <property type="entry name" value="PERIPLASMIC PEPTIDASE SUBFAMILY S1B"/>
    <property type="match status" value="1"/>
</dbReference>
<dbReference type="Gene3D" id="2.40.10.10">
    <property type="entry name" value="Trypsin-like serine proteases"/>
    <property type="match status" value="1"/>
</dbReference>
<dbReference type="PANTHER" id="PTHR38469:SF1">
    <property type="entry name" value="PERIPLASMIC PEPTIDASE SUBFAMILY S1B"/>
    <property type="match status" value="1"/>
</dbReference>
<organism evidence="7 8">
    <name type="scientific">Anaeromyxobacter oryzae</name>
    <dbReference type="NCBI Taxonomy" id="2918170"/>
    <lineage>
        <taxon>Bacteria</taxon>
        <taxon>Pseudomonadati</taxon>
        <taxon>Myxococcota</taxon>
        <taxon>Myxococcia</taxon>
        <taxon>Myxococcales</taxon>
        <taxon>Cystobacterineae</taxon>
        <taxon>Anaeromyxobacteraceae</taxon>
        <taxon>Anaeromyxobacter</taxon>
    </lineage>
</organism>
<gene>
    <name evidence="7" type="ORF">AMOR_39020</name>
</gene>
<evidence type="ECO:0000256" key="1">
    <source>
        <dbReference type="ARBA" id="ARBA00010491"/>
    </source>
</evidence>
<reference evidence="8" key="1">
    <citation type="journal article" date="2022" name="Int. J. Syst. Evol. Microbiol.">
        <title>Anaeromyxobacter oryzae sp. nov., Anaeromyxobacter diazotrophicus sp. nov. and Anaeromyxobacter paludicola sp. nov., isolated from paddy soils.</title>
        <authorList>
            <person name="Itoh H."/>
            <person name="Xu Z."/>
            <person name="Mise K."/>
            <person name="Masuda Y."/>
            <person name="Ushijima N."/>
            <person name="Hayakawa C."/>
            <person name="Shiratori Y."/>
            <person name="Senoo K."/>
        </authorList>
    </citation>
    <scope>NUCLEOTIDE SEQUENCE [LARGE SCALE GENOMIC DNA]</scope>
    <source>
        <strain evidence="8">Red232</strain>
    </source>
</reference>
<sequence>MKRLITLLLVAAPFLATADEGMWTYDNFPSSRVAKKYGFTPTPAWLEQARLASARLAGGCSASFVSEDGLVMTNHHCAHECIEQLSTAQKDFVKDGFYAKTGADEVKCPEIEVNQLLAITDVTARIQKATAGAEGARFTAAFQAEKAALERECQTDASLRCEVVTLYHGGEYGLYRYRRFQDVRLVFAPEFAIAFFGGDPDNFMFPRYDLDVSFLRVYDGGKPAKTPNHFRWSPAGAKAGELTFVSGHPGRTDRLLTIAQLKELRDFSMPDILQRLAEERGLISGFQLLGPEQKRVSTARLFYTENSVKARRGMFDALRDPAFFGQKVKEEEALRARISKDPAKARRYLPAFDAIAKAQARYEQIRRPYTWLEALGGRPRIGGDLFWIARHLVRGGEERAKPDGERLSDYHQSALPALEQELFSAAPVNLDFEKLRLAFWLTKVRELLGADHPAVKKLLGKESPDEIAQHVVDGTQLRDVAARRKLWDGGAAAIAASADPMVALARLSDADARAIRKVYEDEVEAVEKKNQGLIAEARFAAYGRSTYPDATFTLRLSYGQVKGWREGDREIAPFTTFAGGYERATGRDPFALPPSWITARDHVELATPFDFVTTNDIIGGNSGSPVFDKDLQIVGLVFDGNILSLGGDYGFDEAVNRTVAVDSRALIEALSKIYGATRIVDELRGAPSGAPGRAAAATGAQ</sequence>
<dbReference type="EC" id="3.4.14.-" evidence="6"/>
<keyword evidence="4 6" id="KW-0732">Signal</keyword>